<evidence type="ECO:0000313" key="3">
    <source>
        <dbReference type="EMBL" id="GJT53598.1"/>
    </source>
</evidence>
<name>A0ABQ5ES94_9ASTR</name>
<evidence type="ECO:0000259" key="2">
    <source>
        <dbReference type="PROSITE" id="PS50994"/>
    </source>
</evidence>
<feature type="domain" description="Integrase catalytic" evidence="2">
    <location>
        <begin position="336"/>
        <end position="396"/>
    </location>
</feature>
<dbReference type="EMBL" id="BQNB010016601">
    <property type="protein sequence ID" value="GJT53598.1"/>
    <property type="molecule type" value="Genomic_DNA"/>
</dbReference>
<dbReference type="InterPro" id="IPR012337">
    <property type="entry name" value="RNaseH-like_sf"/>
</dbReference>
<dbReference type="SUPFAM" id="SSF53098">
    <property type="entry name" value="Ribonuclease H-like"/>
    <property type="match status" value="1"/>
</dbReference>
<protein>
    <submittedName>
        <fullName evidence="3">Ribonuclease H-like domain-containing protein</fullName>
    </submittedName>
</protein>
<reference evidence="3" key="2">
    <citation type="submission" date="2022-01" db="EMBL/GenBank/DDBJ databases">
        <authorList>
            <person name="Yamashiro T."/>
            <person name="Shiraishi A."/>
            <person name="Satake H."/>
            <person name="Nakayama K."/>
        </authorList>
    </citation>
    <scope>NUCLEOTIDE SEQUENCE</scope>
</reference>
<dbReference type="PANTHER" id="PTHR42648">
    <property type="entry name" value="TRANSPOSASE, PUTATIVE-RELATED"/>
    <property type="match status" value="1"/>
</dbReference>
<comment type="caution">
    <text evidence="3">The sequence shown here is derived from an EMBL/GenBank/DDBJ whole genome shotgun (WGS) entry which is preliminary data.</text>
</comment>
<dbReference type="InterPro" id="IPR036397">
    <property type="entry name" value="RNaseH_sf"/>
</dbReference>
<sequence>MGTATNKPKQQQQQLTPTTTTISNIKLPILKKEEYDIWAIGWEHYLEYIDNDVLEEHLEEDLNGMDYAKEIWEAIRTSSEGLEKGYDRFQQLLSQLEAHGAEVSTKDANHNRFSKTDNFKGVPHPLTGDYTPKPQEEIDNSLYVYGKRGPQKPEISDLDDNSTEHYTCQSNDSYGLCKLGYYANQFVPKSIQLNAGRPNINSVRPNINTGRTNVNSVRPKVNTGSSNVNTVRLVSHVPTRTQYSFSPKDPQGNWGTAYLPLKNMEDRAQGILFHETECLVVTPDFKMLMKSDTSYRSSRQHNMYSFDIKTPGPVKSFAYLIAKATSNESKLWYRRSDNGTEFKNRDMLEFYQNKRIKQEYNNARTPQLNGVAERMNMTLIEAARTMLADLLLPTTF</sequence>
<dbReference type="InterPro" id="IPR039537">
    <property type="entry name" value="Retrotran_Ty1/copia-like"/>
</dbReference>
<feature type="region of interest" description="Disordered" evidence="1">
    <location>
        <begin position="111"/>
        <end position="135"/>
    </location>
</feature>
<keyword evidence="4" id="KW-1185">Reference proteome</keyword>
<dbReference type="PROSITE" id="PS50994">
    <property type="entry name" value="INTEGRASE"/>
    <property type="match status" value="1"/>
</dbReference>
<dbReference type="InterPro" id="IPR001584">
    <property type="entry name" value="Integrase_cat-core"/>
</dbReference>
<dbReference type="PANTHER" id="PTHR42648:SF32">
    <property type="entry name" value="RIBONUCLEASE H-LIKE DOMAIN, GAG-PRE-INTEGRASE DOMAIN PROTEIN-RELATED"/>
    <property type="match status" value="1"/>
</dbReference>
<dbReference type="Proteomes" id="UP001151760">
    <property type="component" value="Unassembled WGS sequence"/>
</dbReference>
<organism evidence="3 4">
    <name type="scientific">Tanacetum coccineum</name>
    <dbReference type="NCBI Taxonomy" id="301880"/>
    <lineage>
        <taxon>Eukaryota</taxon>
        <taxon>Viridiplantae</taxon>
        <taxon>Streptophyta</taxon>
        <taxon>Embryophyta</taxon>
        <taxon>Tracheophyta</taxon>
        <taxon>Spermatophyta</taxon>
        <taxon>Magnoliopsida</taxon>
        <taxon>eudicotyledons</taxon>
        <taxon>Gunneridae</taxon>
        <taxon>Pentapetalae</taxon>
        <taxon>asterids</taxon>
        <taxon>campanulids</taxon>
        <taxon>Asterales</taxon>
        <taxon>Asteraceae</taxon>
        <taxon>Asteroideae</taxon>
        <taxon>Anthemideae</taxon>
        <taxon>Anthemidinae</taxon>
        <taxon>Tanacetum</taxon>
    </lineage>
</organism>
<feature type="region of interest" description="Disordered" evidence="1">
    <location>
        <begin position="202"/>
        <end position="225"/>
    </location>
</feature>
<evidence type="ECO:0000313" key="4">
    <source>
        <dbReference type="Proteomes" id="UP001151760"/>
    </source>
</evidence>
<gene>
    <name evidence="3" type="ORF">Tco_0988652</name>
</gene>
<proteinExistence type="predicted"/>
<accession>A0ABQ5ES94</accession>
<dbReference type="Gene3D" id="3.30.420.10">
    <property type="entry name" value="Ribonuclease H-like superfamily/Ribonuclease H"/>
    <property type="match status" value="1"/>
</dbReference>
<evidence type="ECO:0000256" key="1">
    <source>
        <dbReference type="SAM" id="MobiDB-lite"/>
    </source>
</evidence>
<reference evidence="3" key="1">
    <citation type="journal article" date="2022" name="Int. J. Mol. Sci.">
        <title>Draft Genome of Tanacetum Coccineum: Genomic Comparison of Closely Related Tanacetum-Family Plants.</title>
        <authorList>
            <person name="Yamashiro T."/>
            <person name="Shiraishi A."/>
            <person name="Nakayama K."/>
            <person name="Satake H."/>
        </authorList>
    </citation>
    <scope>NUCLEOTIDE SEQUENCE</scope>
</reference>